<reference evidence="12 13" key="1">
    <citation type="submission" date="2024-06" db="EMBL/GenBank/DDBJ databases">
        <authorList>
            <person name="Pan Q."/>
            <person name="Wen M."/>
            <person name="Jouanno E."/>
            <person name="Zahm M."/>
            <person name="Klopp C."/>
            <person name="Cabau C."/>
            <person name="Louis A."/>
            <person name="Berthelot C."/>
            <person name="Parey E."/>
            <person name="Roest Crollius H."/>
            <person name="Montfort J."/>
            <person name="Robinson-Rechavi M."/>
            <person name="Bouchez O."/>
            <person name="Lampietro C."/>
            <person name="Lopez Roques C."/>
            <person name="Donnadieu C."/>
            <person name="Postlethwait J."/>
            <person name="Bobe J."/>
            <person name="Verreycken H."/>
            <person name="Guiguen Y."/>
        </authorList>
    </citation>
    <scope>NUCLEOTIDE SEQUENCE [LARGE SCALE GENOMIC DNA]</scope>
    <source>
        <strain evidence="12">Up_M1</strain>
        <tissue evidence="12">Testis</tissue>
    </source>
</reference>
<evidence type="ECO:0000256" key="11">
    <source>
        <dbReference type="SAM" id="MobiDB-lite"/>
    </source>
</evidence>
<comment type="subunit">
    <text evidence="9">Component of the axonemal radial spoke complex 1 (RS1), at least composed of spoke head proteins RSPH1, RSPH3, RSPH9 and the cilia-specific component RSPH4A or sperm-specific component RSPH6A, spoke stalk proteins RSPH14, DNAJB13, DYDC1, ROPN1L and NME5, and the anchor protein IQUB. Interacts with SH3GL3.</text>
</comment>
<name>A0ABD0WUW9_UMBPY</name>
<keyword evidence="3" id="KW-0963">Cytoplasm</keyword>
<comment type="function">
    <text evidence="8">Functions as part of axonemal radial spoke complexes that play an important part in the motility of sperm and cilia. Plays a crucial role during acrosome biogenesis.</text>
</comment>
<evidence type="ECO:0000256" key="2">
    <source>
        <dbReference type="ARBA" id="ARBA00010849"/>
    </source>
</evidence>
<sequence>MDSKYLKSCMGKCLIDGLAEVAERRPMDPIEFLAQWIYKYKQNMDDQEMKKAFQGQLEQEKQKAEAEAVHQRQMKEEEYKIMSEVPEKPKETKKPEEPPAISPASPVLEQPTQLNSPQLAAVDEGKVGGSDEPDKPEIIEPANSTQVKPTPEPEIDDVEPDDTPSALGQTEALQETQILTSTDQDRDKETDNSAISDAVDPTQEEAMSVGEDISGNVARSEGGAETSQGEPKNTTSDD</sequence>
<gene>
    <name evidence="12" type="ORF">UPYG_G00139150</name>
</gene>
<keyword evidence="6" id="KW-0206">Cytoskeleton</keyword>
<dbReference type="InterPro" id="IPR037856">
    <property type="entry name" value="Sdc1/DPY30"/>
</dbReference>
<accession>A0ABD0WUW9</accession>
<evidence type="ECO:0000256" key="6">
    <source>
        <dbReference type="ARBA" id="ARBA00023212"/>
    </source>
</evidence>
<dbReference type="PANTHER" id="PTHR23356">
    <property type="entry name" value="DPY30-RELATED"/>
    <property type="match status" value="1"/>
</dbReference>
<feature type="compositionally biased region" description="Acidic residues" evidence="11">
    <location>
        <begin position="153"/>
        <end position="162"/>
    </location>
</feature>
<proteinExistence type="inferred from homology"/>
<evidence type="ECO:0000256" key="1">
    <source>
        <dbReference type="ARBA" id="ARBA00004611"/>
    </source>
</evidence>
<evidence type="ECO:0000313" key="13">
    <source>
        <dbReference type="Proteomes" id="UP001557470"/>
    </source>
</evidence>
<keyword evidence="13" id="KW-1185">Reference proteome</keyword>
<dbReference type="CDD" id="cd22966">
    <property type="entry name" value="DD_DYDC-like"/>
    <property type="match status" value="1"/>
</dbReference>
<dbReference type="Pfam" id="PF05186">
    <property type="entry name" value="Dpy-30"/>
    <property type="match status" value="1"/>
</dbReference>
<keyword evidence="7" id="KW-0966">Cell projection</keyword>
<dbReference type="InterPro" id="IPR007858">
    <property type="entry name" value="Dpy-30_motif"/>
</dbReference>
<dbReference type="PANTHER" id="PTHR23356:SF16">
    <property type="entry name" value="DPY30 DOMAIN CONTAINING 2"/>
    <property type="match status" value="1"/>
</dbReference>
<keyword evidence="4" id="KW-0282">Flagellum</keyword>
<evidence type="ECO:0000256" key="3">
    <source>
        <dbReference type="ARBA" id="ARBA00022490"/>
    </source>
</evidence>
<evidence type="ECO:0000256" key="8">
    <source>
        <dbReference type="ARBA" id="ARBA00058296"/>
    </source>
</evidence>
<feature type="region of interest" description="Disordered" evidence="11">
    <location>
        <begin position="51"/>
        <end position="238"/>
    </location>
</feature>
<protein>
    <recommendedName>
        <fullName evidence="10">DPY30 domain-containing protein 1</fullName>
    </recommendedName>
</protein>
<feature type="compositionally biased region" description="Polar residues" evidence="11">
    <location>
        <begin position="225"/>
        <end position="238"/>
    </location>
</feature>
<evidence type="ECO:0000256" key="9">
    <source>
        <dbReference type="ARBA" id="ARBA00062391"/>
    </source>
</evidence>
<comment type="subcellular location">
    <subcellularLocation>
        <location evidence="1">Cytoplasm</location>
        <location evidence="1">Cytoskeleton</location>
        <location evidence="1">Flagellum axoneme</location>
    </subcellularLocation>
</comment>
<dbReference type="EMBL" id="JAGEUA010000004">
    <property type="protein sequence ID" value="KAL0984260.1"/>
    <property type="molecule type" value="Genomic_DNA"/>
</dbReference>
<feature type="compositionally biased region" description="Basic and acidic residues" evidence="11">
    <location>
        <begin position="58"/>
        <end position="97"/>
    </location>
</feature>
<dbReference type="InterPro" id="IPR049630">
    <property type="entry name" value="DYDC-like_DD"/>
</dbReference>
<comment type="caution">
    <text evidence="12">The sequence shown here is derived from an EMBL/GenBank/DDBJ whole genome shotgun (WGS) entry which is preliminary data.</text>
</comment>
<evidence type="ECO:0000256" key="4">
    <source>
        <dbReference type="ARBA" id="ARBA00022846"/>
    </source>
</evidence>
<organism evidence="12 13">
    <name type="scientific">Umbra pygmaea</name>
    <name type="common">Eastern mudminnow</name>
    <dbReference type="NCBI Taxonomy" id="75934"/>
    <lineage>
        <taxon>Eukaryota</taxon>
        <taxon>Metazoa</taxon>
        <taxon>Chordata</taxon>
        <taxon>Craniata</taxon>
        <taxon>Vertebrata</taxon>
        <taxon>Euteleostomi</taxon>
        <taxon>Actinopterygii</taxon>
        <taxon>Neopterygii</taxon>
        <taxon>Teleostei</taxon>
        <taxon>Protacanthopterygii</taxon>
        <taxon>Esociformes</taxon>
        <taxon>Umbridae</taxon>
        <taxon>Umbra</taxon>
    </lineage>
</organism>
<dbReference type="Gene3D" id="1.20.890.10">
    <property type="entry name" value="cAMP-dependent protein kinase regulatory subunit, dimerization-anchoring domain"/>
    <property type="match status" value="1"/>
</dbReference>
<feature type="compositionally biased region" description="Polar residues" evidence="11">
    <location>
        <begin position="166"/>
        <end position="182"/>
    </location>
</feature>
<dbReference type="AlphaFoldDB" id="A0ABD0WUW9"/>
<evidence type="ECO:0000256" key="5">
    <source>
        <dbReference type="ARBA" id="ARBA00023069"/>
    </source>
</evidence>
<keyword evidence="5" id="KW-0969">Cilium</keyword>
<dbReference type="FunFam" id="1.20.890.10:FF:000009">
    <property type="entry name" value="DPY30 domain-containing protein 1"/>
    <property type="match status" value="1"/>
</dbReference>
<evidence type="ECO:0000313" key="12">
    <source>
        <dbReference type="EMBL" id="KAL0984260.1"/>
    </source>
</evidence>
<evidence type="ECO:0000256" key="7">
    <source>
        <dbReference type="ARBA" id="ARBA00023273"/>
    </source>
</evidence>
<evidence type="ECO:0000256" key="10">
    <source>
        <dbReference type="ARBA" id="ARBA00068754"/>
    </source>
</evidence>
<comment type="similarity">
    <text evidence="2">Belongs to the dpy-30 family.</text>
</comment>
<dbReference type="Proteomes" id="UP001557470">
    <property type="component" value="Unassembled WGS sequence"/>
</dbReference>